<evidence type="ECO:0000256" key="3">
    <source>
        <dbReference type="ARBA" id="ARBA00022763"/>
    </source>
</evidence>
<dbReference type="HAMAP" id="MF_00969">
    <property type="entry name" value="TRCF"/>
    <property type="match status" value="1"/>
</dbReference>
<dbReference type="EC" id="3.6.4.-" evidence="9"/>
<dbReference type="Pfam" id="PF00270">
    <property type="entry name" value="DEAD"/>
    <property type="match status" value="1"/>
</dbReference>
<dbReference type="AlphaFoldDB" id="A0A842HDH8"/>
<protein>
    <recommendedName>
        <fullName evidence="9">Transcription-repair-coupling factor</fullName>
        <shortName evidence="9">TRCF</shortName>
        <ecNumber evidence="9">3.6.4.-</ecNumber>
    </recommendedName>
</protein>
<dbReference type="GO" id="GO:0000716">
    <property type="term" value="P:transcription-coupled nucleotide-excision repair, DNA damage recognition"/>
    <property type="evidence" value="ECO:0007669"/>
    <property type="project" value="UniProtKB-UniRule"/>
</dbReference>
<dbReference type="Proteomes" id="UP000546464">
    <property type="component" value="Unassembled WGS sequence"/>
</dbReference>
<evidence type="ECO:0000313" key="13">
    <source>
        <dbReference type="Proteomes" id="UP000546464"/>
    </source>
</evidence>
<evidence type="ECO:0000256" key="4">
    <source>
        <dbReference type="ARBA" id="ARBA00022801"/>
    </source>
</evidence>
<dbReference type="PANTHER" id="PTHR47964">
    <property type="entry name" value="ATP-DEPENDENT DNA HELICASE HOMOLOG RECG, CHLOROPLASTIC"/>
    <property type="match status" value="1"/>
</dbReference>
<comment type="function">
    <text evidence="9">Couples transcription and DNA repair by recognizing RNA polymerase (RNAP) stalled at DNA lesions. Mediates ATP-dependent release of RNAP and its truncated transcript from the DNA, and recruitment of nucleotide excision repair machinery to the damaged site.</text>
</comment>
<dbReference type="Pfam" id="PF02559">
    <property type="entry name" value="CarD_TRCF_RID"/>
    <property type="match status" value="1"/>
</dbReference>
<feature type="domain" description="Helicase ATP-binding" evidence="10">
    <location>
        <begin position="585"/>
        <end position="746"/>
    </location>
</feature>
<dbReference type="Gene3D" id="3.40.50.11180">
    <property type="match status" value="1"/>
</dbReference>
<keyword evidence="6 9" id="KW-0067">ATP-binding</keyword>
<evidence type="ECO:0000256" key="2">
    <source>
        <dbReference type="ARBA" id="ARBA00022741"/>
    </source>
</evidence>
<dbReference type="SUPFAM" id="SSF52540">
    <property type="entry name" value="P-loop containing nucleoside triphosphate hydrolases"/>
    <property type="match status" value="3"/>
</dbReference>
<dbReference type="PANTHER" id="PTHR47964:SF1">
    <property type="entry name" value="ATP-DEPENDENT DNA HELICASE HOMOLOG RECG, CHLOROPLASTIC"/>
    <property type="match status" value="1"/>
</dbReference>
<dbReference type="InterPro" id="IPR041471">
    <property type="entry name" value="UvrB_inter"/>
</dbReference>
<evidence type="ECO:0000259" key="10">
    <source>
        <dbReference type="PROSITE" id="PS51192"/>
    </source>
</evidence>
<evidence type="ECO:0000256" key="1">
    <source>
        <dbReference type="ARBA" id="ARBA00022490"/>
    </source>
</evidence>
<dbReference type="SMART" id="SM01058">
    <property type="entry name" value="CarD_TRCF"/>
    <property type="match status" value="1"/>
</dbReference>
<proteinExistence type="inferred from homology"/>
<dbReference type="CDD" id="cd17991">
    <property type="entry name" value="DEXHc_TRCF"/>
    <property type="match status" value="1"/>
</dbReference>
<dbReference type="GO" id="GO:0005524">
    <property type="term" value="F:ATP binding"/>
    <property type="evidence" value="ECO:0007669"/>
    <property type="project" value="UniProtKB-UniRule"/>
</dbReference>
<gene>
    <name evidence="9 12" type="primary">mfd</name>
    <name evidence="12" type="ORF">H5P28_08290</name>
</gene>
<comment type="subcellular location">
    <subcellularLocation>
        <location evidence="9">Cytoplasm</location>
    </subcellularLocation>
</comment>
<keyword evidence="7 9" id="KW-0238">DNA-binding</keyword>
<dbReference type="InterPro" id="IPR014001">
    <property type="entry name" value="Helicase_ATP-bd"/>
</dbReference>
<evidence type="ECO:0000256" key="6">
    <source>
        <dbReference type="ARBA" id="ARBA00022840"/>
    </source>
</evidence>
<dbReference type="SMART" id="SM00490">
    <property type="entry name" value="HELICc"/>
    <property type="match status" value="1"/>
</dbReference>
<dbReference type="SUPFAM" id="SSF141259">
    <property type="entry name" value="CarD-like"/>
    <property type="match status" value="1"/>
</dbReference>
<dbReference type="InterPro" id="IPR005118">
    <property type="entry name" value="TRCF_C"/>
</dbReference>
<dbReference type="Pfam" id="PF03461">
    <property type="entry name" value="TRCF"/>
    <property type="match status" value="1"/>
</dbReference>
<evidence type="ECO:0000313" key="12">
    <source>
        <dbReference type="EMBL" id="MBC2594259.1"/>
    </source>
</evidence>
<dbReference type="PROSITE" id="PS51192">
    <property type="entry name" value="HELICASE_ATP_BIND_1"/>
    <property type="match status" value="1"/>
</dbReference>
<keyword evidence="5" id="KW-0347">Helicase</keyword>
<evidence type="ECO:0000256" key="8">
    <source>
        <dbReference type="ARBA" id="ARBA00023204"/>
    </source>
</evidence>
<name>A0A842HDH8_9BACT</name>
<dbReference type="Pfam" id="PF00271">
    <property type="entry name" value="Helicase_C"/>
    <property type="match status" value="1"/>
</dbReference>
<dbReference type="InterPro" id="IPR003711">
    <property type="entry name" value="CarD-like/TRCF_RID"/>
</dbReference>
<dbReference type="Gene3D" id="3.30.2060.10">
    <property type="entry name" value="Penicillin-binding protein 1b domain"/>
    <property type="match status" value="1"/>
</dbReference>
<dbReference type="InterPro" id="IPR027417">
    <property type="entry name" value="P-loop_NTPase"/>
</dbReference>
<dbReference type="SMART" id="SM00487">
    <property type="entry name" value="DEXDc"/>
    <property type="match status" value="1"/>
</dbReference>
<keyword evidence="13" id="KW-1185">Reference proteome</keyword>
<dbReference type="PROSITE" id="PS51194">
    <property type="entry name" value="HELICASE_CTER"/>
    <property type="match status" value="1"/>
</dbReference>
<accession>A0A842HDH8</accession>
<comment type="caution">
    <text evidence="12">The sequence shown here is derived from an EMBL/GenBank/DDBJ whole genome shotgun (WGS) entry which is preliminary data.</text>
</comment>
<dbReference type="NCBIfam" id="TIGR00580">
    <property type="entry name" value="mfd"/>
    <property type="match status" value="1"/>
</dbReference>
<dbReference type="InterPro" id="IPR047112">
    <property type="entry name" value="RecG/Mfd"/>
</dbReference>
<keyword evidence="2 9" id="KW-0547">Nucleotide-binding</keyword>
<dbReference type="InterPro" id="IPR004576">
    <property type="entry name" value="Mfd"/>
</dbReference>
<dbReference type="SMART" id="SM00982">
    <property type="entry name" value="TRCF"/>
    <property type="match status" value="1"/>
</dbReference>
<keyword evidence="4 9" id="KW-0378">Hydrolase</keyword>
<keyword evidence="1 9" id="KW-0963">Cytoplasm</keyword>
<comment type="similarity">
    <text evidence="9">In the C-terminal section; belongs to the helicase family. RecG subfamily.</text>
</comment>
<dbReference type="SUPFAM" id="SSF143517">
    <property type="entry name" value="TRCF domain-like"/>
    <property type="match status" value="1"/>
</dbReference>
<reference evidence="12 13" key="1">
    <citation type="submission" date="2020-07" db="EMBL/GenBank/DDBJ databases">
        <authorList>
            <person name="Feng X."/>
        </authorList>
    </citation>
    <scope>NUCLEOTIDE SEQUENCE [LARGE SCALE GENOMIC DNA]</scope>
    <source>
        <strain evidence="12 13">JCM31066</strain>
    </source>
</reference>
<dbReference type="EMBL" id="JACHVB010000020">
    <property type="protein sequence ID" value="MBC2594259.1"/>
    <property type="molecule type" value="Genomic_DNA"/>
</dbReference>
<evidence type="ECO:0000259" key="11">
    <source>
        <dbReference type="PROSITE" id="PS51194"/>
    </source>
</evidence>
<dbReference type="Gene3D" id="2.40.10.170">
    <property type="match status" value="1"/>
</dbReference>
<dbReference type="InterPro" id="IPR036101">
    <property type="entry name" value="CarD-like/TRCF_RID_sf"/>
</dbReference>
<comment type="similarity">
    <text evidence="9">In the N-terminal section; belongs to the UvrB family.</text>
</comment>
<dbReference type="GO" id="GO:0003678">
    <property type="term" value="F:DNA helicase activity"/>
    <property type="evidence" value="ECO:0007669"/>
    <property type="project" value="TreeGrafter"/>
</dbReference>
<dbReference type="InterPro" id="IPR011545">
    <property type="entry name" value="DEAD/DEAH_box_helicase_dom"/>
</dbReference>
<organism evidence="12 13">
    <name type="scientific">Ruficoccus amylovorans</name>
    <dbReference type="NCBI Taxonomy" id="1804625"/>
    <lineage>
        <taxon>Bacteria</taxon>
        <taxon>Pseudomonadati</taxon>
        <taxon>Verrucomicrobiota</taxon>
        <taxon>Opitutia</taxon>
        <taxon>Puniceicoccales</taxon>
        <taxon>Cerasicoccaceae</taxon>
        <taxon>Ruficoccus</taxon>
    </lineage>
</organism>
<dbReference type="Pfam" id="PF17757">
    <property type="entry name" value="UvrB_inter"/>
    <property type="match status" value="1"/>
</dbReference>
<sequence length="1129" mass="126478">MKPVCLPDSLKTLLVTGAADAAVPALTEELLARDPVPVTVLLAHEWRAIESWMDALELFAKWSGRPAPRLERLPDLGGLEDDDPRAFELRCDVIAALTSLREAAPRQNPLEEPASPIVIAATPAALLQACPDPKAMARGQIKLRPGQRVSLTGLAERLGAELGYDSEAICETPGQFSVRGGLIDIYPLNATAPLRIDFFGDEIESIRTFDPTTQRSEETVPSLVIASAQAGLDTHRKGTLLDYLPARVRWILRQPDKLESAFADLFQIPENIAAPARSFQTVIKRRAGQDDEWLGLTDVEARQNLFPESTPTRAVASESLEGYRTFADTDKLGVVRLEAGNTSREKFLAQITDWQTQGHRVHFVCRTEGEETRLREILAESPTAKRIKADFLQGNLPEGFRLADGEEKHVYATESEIAGRQRLYVSRRRRKLPERQQVDQLLDFSELANGDYLVHLQHGVCIFRGLQRLNTGSKEEEVISLEFDEGITLHVRLHESHLLSRYVGLTKRSPKLGRLGTNAWDKTRRAAERATLDLAAQLLSLQAERNSRPGYAFSSDQPWQHAFEDAFPFRETPDQLTAIDQTKADMEKPLPMDRLICGDVGFGKTEVALRAAMKAVLDGKQVAVMLPTTVLCQQMFTNFKERFADYPIAVEMLSSFRTARQQSEIKRQLKQGDIDIVVGTHSLLGSSVKFRDLGLLVIDEEHRFGVRQKEKLKIMRHDIDVLSMSATPIPRTLYFALVGAREMSVIETPPRDRLPIQTIVKAYDPKLVQEAIEFEVRRGGQVFYLHNRVTTIDVVARRLQEMMPDLRIGVGHGQMEQGELEKVMTRFVAGEFDVLVSTTIIESGLDIPNSNTIIIEGADRFGLSQLYQLRGRVGRFNRQAYAYLLLHRHTRLLDVARKRLGAIRQFNQLGAGFRIAMRDLELRGAGNILGAQQSGHIAGVGFDLYCQLLRQSVARLKGDSTAALIRANVRLDFVLVGEYRDGEDPAETPDRFHALKADELADQRGEVVEAFIPVSYIGEARLRIDFYRRLALASSLEQISEAAAEMKDRFGPVPASVDYLLKMTEIRCLAERKGISLVETEGNRLKCRLAGSREPAFVKVGNRFPRLTAKKPLPKLNEIRTFLKTCQLT</sequence>
<dbReference type="GO" id="GO:0016787">
    <property type="term" value="F:hydrolase activity"/>
    <property type="evidence" value="ECO:0007669"/>
    <property type="project" value="UniProtKB-KW"/>
</dbReference>
<dbReference type="RefSeq" id="WP_185675240.1">
    <property type="nucleotide sequence ID" value="NZ_JACHVB010000020.1"/>
</dbReference>
<evidence type="ECO:0000256" key="5">
    <source>
        <dbReference type="ARBA" id="ARBA00022806"/>
    </source>
</evidence>
<feature type="domain" description="Helicase C-terminal" evidence="11">
    <location>
        <begin position="766"/>
        <end position="921"/>
    </location>
</feature>
<dbReference type="GO" id="GO:0005737">
    <property type="term" value="C:cytoplasm"/>
    <property type="evidence" value="ECO:0007669"/>
    <property type="project" value="UniProtKB-SubCell"/>
</dbReference>
<dbReference type="GO" id="GO:0003684">
    <property type="term" value="F:damaged DNA binding"/>
    <property type="evidence" value="ECO:0007669"/>
    <property type="project" value="InterPro"/>
</dbReference>
<dbReference type="InterPro" id="IPR001650">
    <property type="entry name" value="Helicase_C-like"/>
</dbReference>
<dbReference type="GO" id="GO:0006355">
    <property type="term" value="P:regulation of DNA-templated transcription"/>
    <property type="evidence" value="ECO:0007669"/>
    <property type="project" value="UniProtKB-UniRule"/>
</dbReference>
<evidence type="ECO:0000256" key="7">
    <source>
        <dbReference type="ARBA" id="ARBA00023125"/>
    </source>
</evidence>
<keyword evidence="8 9" id="KW-0234">DNA repair</keyword>
<keyword evidence="3 9" id="KW-0227">DNA damage</keyword>
<dbReference type="InterPro" id="IPR037235">
    <property type="entry name" value="TRCF-like_C_D7"/>
</dbReference>
<dbReference type="Gene3D" id="3.40.50.300">
    <property type="entry name" value="P-loop containing nucleotide triphosphate hydrolases"/>
    <property type="match status" value="2"/>
</dbReference>
<evidence type="ECO:0000256" key="9">
    <source>
        <dbReference type="HAMAP-Rule" id="MF_00969"/>
    </source>
</evidence>
<dbReference type="Gene3D" id="3.90.1150.50">
    <property type="entry name" value="Transcription-repair-coupling factor, D7 domain"/>
    <property type="match status" value="1"/>
</dbReference>